<keyword evidence="2 3" id="KW-0479">Metal-binding</keyword>
<feature type="binding site" evidence="3">
    <location>
        <position position="128"/>
    </location>
    <ligand>
        <name>a divalent metal cation</name>
        <dbReference type="ChEBI" id="CHEBI:60240"/>
    </ligand>
</feature>
<sequence>MKKLTLQFFDYHSWANKQLIEHLSKLPKETMNKEVNSVFPSISHTFAHMYAVDELWFLRISGKSVNSIESKPFKTIQEINDAFTDLHNEMLKFLDLKDDLEQPVIYTNTKGERFRNSIREIVYHIVNHGTYHRGNIAAMIRQLGYQGVSTDYIYYLRNTDKE</sequence>
<protein>
    <submittedName>
        <fullName evidence="4">Putative damage-inducible protein DinB</fullName>
    </submittedName>
</protein>
<accession>A0A4R1QM59</accession>
<dbReference type="SUPFAM" id="SSF109854">
    <property type="entry name" value="DinB/YfiT-like putative metalloenzymes"/>
    <property type="match status" value="1"/>
</dbReference>
<evidence type="ECO:0000256" key="2">
    <source>
        <dbReference type="ARBA" id="ARBA00022723"/>
    </source>
</evidence>
<feature type="binding site" evidence="3">
    <location>
        <position position="132"/>
    </location>
    <ligand>
        <name>a divalent metal cation</name>
        <dbReference type="ChEBI" id="CHEBI:60240"/>
    </ligand>
</feature>
<gene>
    <name evidence="4" type="ORF">EDD69_101303</name>
</gene>
<organism evidence="4 5">
    <name type="scientific">Thermolongibacillus altinsuensis</name>
    <dbReference type="NCBI Taxonomy" id="575256"/>
    <lineage>
        <taxon>Bacteria</taxon>
        <taxon>Bacillati</taxon>
        <taxon>Bacillota</taxon>
        <taxon>Bacilli</taxon>
        <taxon>Bacillales</taxon>
        <taxon>Anoxybacillaceae</taxon>
        <taxon>Thermolongibacillus</taxon>
    </lineage>
</organism>
<feature type="binding site" evidence="3">
    <location>
        <position position="48"/>
    </location>
    <ligand>
        <name>a divalent metal cation</name>
        <dbReference type="ChEBI" id="CHEBI:60240"/>
    </ligand>
</feature>
<dbReference type="Pfam" id="PF05163">
    <property type="entry name" value="DinB"/>
    <property type="match status" value="1"/>
</dbReference>
<dbReference type="InterPro" id="IPR034660">
    <property type="entry name" value="DinB/YfiT-like"/>
</dbReference>
<evidence type="ECO:0000256" key="3">
    <source>
        <dbReference type="PIRSR" id="PIRSR607837-1"/>
    </source>
</evidence>
<dbReference type="RefSeq" id="WP_132947182.1">
    <property type="nucleotide sequence ID" value="NZ_SLUL01000001.1"/>
</dbReference>
<dbReference type="GO" id="GO:0046872">
    <property type="term" value="F:metal ion binding"/>
    <property type="evidence" value="ECO:0007669"/>
    <property type="project" value="UniProtKB-KW"/>
</dbReference>
<dbReference type="Gene3D" id="1.20.120.450">
    <property type="entry name" value="dinb family like domain"/>
    <property type="match status" value="1"/>
</dbReference>
<name>A0A4R1QM59_9BACL</name>
<dbReference type="Proteomes" id="UP000295658">
    <property type="component" value="Unassembled WGS sequence"/>
</dbReference>
<dbReference type="EMBL" id="SLUL01000001">
    <property type="protein sequence ID" value="TCL53295.1"/>
    <property type="molecule type" value="Genomic_DNA"/>
</dbReference>
<dbReference type="OrthoDB" id="9811413at2"/>
<evidence type="ECO:0000313" key="4">
    <source>
        <dbReference type="EMBL" id="TCL53295.1"/>
    </source>
</evidence>
<comment type="caution">
    <text evidence="4">The sequence shown here is derived from an EMBL/GenBank/DDBJ whole genome shotgun (WGS) entry which is preliminary data.</text>
</comment>
<evidence type="ECO:0000256" key="1">
    <source>
        <dbReference type="ARBA" id="ARBA00008635"/>
    </source>
</evidence>
<evidence type="ECO:0000313" key="5">
    <source>
        <dbReference type="Proteomes" id="UP000295658"/>
    </source>
</evidence>
<dbReference type="PANTHER" id="PTHR37302:SF1">
    <property type="entry name" value="PROTEIN DINB"/>
    <property type="match status" value="1"/>
</dbReference>
<dbReference type="PANTHER" id="PTHR37302">
    <property type="entry name" value="SLR1116 PROTEIN"/>
    <property type="match status" value="1"/>
</dbReference>
<dbReference type="AlphaFoldDB" id="A0A4R1QM59"/>
<comment type="similarity">
    <text evidence="1">Belongs to the DinB family.</text>
</comment>
<keyword evidence="5" id="KW-1185">Reference proteome</keyword>
<reference evidence="4 5" key="1">
    <citation type="submission" date="2019-03" db="EMBL/GenBank/DDBJ databases">
        <title>Genomic Encyclopedia of Type Strains, Phase IV (KMG-IV): sequencing the most valuable type-strain genomes for metagenomic binning, comparative biology and taxonomic classification.</title>
        <authorList>
            <person name="Goeker M."/>
        </authorList>
    </citation>
    <scope>NUCLEOTIDE SEQUENCE [LARGE SCALE GENOMIC DNA]</scope>
    <source>
        <strain evidence="4 5">DSM 24979</strain>
    </source>
</reference>
<dbReference type="InterPro" id="IPR007837">
    <property type="entry name" value="DinB"/>
</dbReference>
<proteinExistence type="inferred from homology"/>